<evidence type="ECO:0000313" key="2">
    <source>
        <dbReference type="Proteomes" id="UP000271974"/>
    </source>
</evidence>
<evidence type="ECO:0008006" key="3">
    <source>
        <dbReference type="Google" id="ProtNLM"/>
    </source>
</evidence>
<name>A0A3S1AYA9_ELYCH</name>
<organism evidence="1 2">
    <name type="scientific">Elysia chlorotica</name>
    <name type="common">Eastern emerald elysia</name>
    <name type="synonym">Sea slug</name>
    <dbReference type="NCBI Taxonomy" id="188477"/>
    <lineage>
        <taxon>Eukaryota</taxon>
        <taxon>Metazoa</taxon>
        <taxon>Spiralia</taxon>
        <taxon>Lophotrochozoa</taxon>
        <taxon>Mollusca</taxon>
        <taxon>Gastropoda</taxon>
        <taxon>Heterobranchia</taxon>
        <taxon>Euthyneura</taxon>
        <taxon>Panpulmonata</taxon>
        <taxon>Sacoglossa</taxon>
        <taxon>Placobranchoidea</taxon>
        <taxon>Plakobranchidae</taxon>
        <taxon>Elysia</taxon>
    </lineage>
</organism>
<evidence type="ECO:0000313" key="1">
    <source>
        <dbReference type="EMBL" id="RUS71459.1"/>
    </source>
</evidence>
<reference evidence="1 2" key="1">
    <citation type="submission" date="2019-01" db="EMBL/GenBank/DDBJ databases">
        <title>A draft genome assembly of the solar-powered sea slug Elysia chlorotica.</title>
        <authorList>
            <person name="Cai H."/>
            <person name="Li Q."/>
            <person name="Fang X."/>
            <person name="Li J."/>
            <person name="Curtis N.E."/>
            <person name="Altenburger A."/>
            <person name="Shibata T."/>
            <person name="Feng M."/>
            <person name="Maeda T."/>
            <person name="Schwartz J.A."/>
            <person name="Shigenobu S."/>
            <person name="Lundholm N."/>
            <person name="Nishiyama T."/>
            <person name="Yang H."/>
            <person name="Hasebe M."/>
            <person name="Li S."/>
            <person name="Pierce S.K."/>
            <person name="Wang J."/>
        </authorList>
    </citation>
    <scope>NUCLEOTIDE SEQUENCE [LARGE SCALE GENOMIC DNA]</scope>
    <source>
        <strain evidence="1">EC2010</strain>
        <tissue evidence="1">Whole organism of an adult</tissue>
    </source>
</reference>
<dbReference type="AlphaFoldDB" id="A0A3S1AYA9"/>
<accession>A0A3S1AYA9</accession>
<protein>
    <recommendedName>
        <fullName evidence="3">ISXO2-like transposase domain-containing protein</fullName>
    </recommendedName>
</protein>
<keyword evidence="2" id="KW-1185">Reference proteome</keyword>
<proteinExistence type="predicted"/>
<gene>
    <name evidence="1" type="ORF">EGW08_020774</name>
</gene>
<dbReference type="EMBL" id="RQTK01001207">
    <property type="protein sequence ID" value="RUS71459.1"/>
    <property type="molecule type" value="Genomic_DNA"/>
</dbReference>
<dbReference type="Proteomes" id="UP000271974">
    <property type="component" value="Unassembled WGS sequence"/>
</dbReference>
<dbReference type="OrthoDB" id="10065669at2759"/>
<dbReference type="PANTHER" id="PTHR46601:SF1">
    <property type="entry name" value="ADF-H DOMAIN-CONTAINING PROTEIN"/>
    <property type="match status" value="1"/>
</dbReference>
<dbReference type="PANTHER" id="PTHR46601">
    <property type="entry name" value="ULP_PROTEASE DOMAIN-CONTAINING PROTEIN"/>
    <property type="match status" value="1"/>
</dbReference>
<sequence>MKLAQSACLNQYLCHVCANIDLKIAALRPAYHQLPSSKTGILAALLCPTDTPHFRRECIELSCPACGPDRLLPLLQSPSKEKVLCKEWVSRKVGESKSCKKVLEVKEWCVRELSKRFLGDVKLYPMHHFTAKWQYECFNRMKQAPRDGEVVMVYDFAENYRSQHQDEKVHSLLAASGVCYDLSSEWSDCYDAQYKSKKPFHLLSQRANPSLRVAKHFFGSRHGKNPSDGGSAIIKSAVTRATCAFGKTFCSEVTDEWYRQQAPIGGPGVVVEIDETLITRRKYNRGRLPTQIWLFGGIERYECFNRMKQASRDGEVVMVYDFAENYRSQHQDEVQSAHWA</sequence>
<comment type="caution">
    <text evidence="1">The sequence shown here is derived from an EMBL/GenBank/DDBJ whole genome shotgun (WGS) entry which is preliminary data.</text>
</comment>